<gene>
    <name evidence="1" type="ORF">ACERK3_18430</name>
</gene>
<evidence type="ECO:0000313" key="2">
    <source>
        <dbReference type="Proteomes" id="UP001575105"/>
    </source>
</evidence>
<dbReference type="EMBL" id="JBGUBD010000018">
    <property type="protein sequence ID" value="MFA9480254.1"/>
    <property type="molecule type" value="Genomic_DNA"/>
</dbReference>
<dbReference type="InterPro" id="IPR036163">
    <property type="entry name" value="HMA_dom_sf"/>
</dbReference>
<organism evidence="1 2">
    <name type="scientific">Natronomicrosphaera hydrolytica</name>
    <dbReference type="NCBI Taxonomy" id="3242702"/>
    <lineage>
        <taxon>Bacteria</taxon>
        <taxon>Pseudomonadati</taxon>
        <taxon>Planctomycetota</taxon>
        <taxon>Phycisphaerae</taxon>
        <taxon>Phycisphaerales</taxon>
        <taxon>Phycisphaeraceae</taxon>
        <taxon>Natronomicrosphaera</taxon>
    </lineage>
</organism>
<sequence>MSHIEILFPDARDSLSDPGTWPHVQQRLTRLPGVHAAQWVNGNGTVAGRLDLRCRPEHVSLAQLRDLLDGSIAPDGALHLRLPVQGMVSPRQEGQIETALAGLASVSAVKASFARSEVTLHADVGLTSLRSV</sequence>
<evidence type="ECO:0000313" key="1">
    <source>
        <dbReference type="EMBL" id="MFA9480254.1"/>
    </source>
</evidence>
<protein>
    <submittedName>
        <fullName evidence="1">Uncharacterized protein</fullName>
    </submittedName>
</protein>
<comment type="caution">
    <text evidence="1">The sequence shown here is derived from an EMBL/GenBank/DDBJ whole genome shotgun (WGS) entry which is preliminary data.</text>
</comment>
<keyword evidence="2" id="KW-1185">Reference proteome</keyword>
<dbReference type="RefSeq" id="WP_425347176.1">
    <property type="nucleotide sequence ID" value="NZ_JBGUBD010000018.1"/>
</dbReference>
<dbReference type="Proteomes" id="UP001575105">
    <property type="component" value="Unassembled WGS sequence"/>
</dbReference>
<reference evidence="1 2" key="1">
    <citation type="submission" date="2024-08" db="EMBL/GenBank/DDBJ databases">
        <title>Whole-genome sequencing of halo(alkali)philic microorganisms from hypersaline lakes.</title>
        <authorList>
            <person name="Sorokin D.Y."/>
            <person name="Merkel A.Y."/>
            <person name="Messina E."/>
            <person name="Yakimov M."/>
        </authorList>
    </citation>
    <scope>NUCLEOTIDE SEQUENCE [LARGE SCALE GENOMIC DNA]</scope>
    <source>
        <strain evidence="1 2">AB-hyl4</strain>
    </source>
</reference>
<accession>A0ABV4UBC6</accession>
<dbReference type="SUPFAM" id="SSF55008">
    <property type="entry name" value="HMA, heavy metal-associated domain"/>
    <property type="match status" value="1"/>
</dbReference>
<name>A0ABV4UBC6_9BACT</name>
<proteinExistence type="predicted"/>